<evidence type="ECO:0000256" key="5">
    <source>
        <dbReference type="SAM" id="MobiDB-lite"/>
    </source>
</evidence>
<reference evidence="7" key="2">
    <citation type="submission" date="2013-10" db="EMBL/GenBank/DDBJ databases">
        <authorList>
            <person name="Aslett M."/>
        </authorList>
    </citation>
    <scope>NUCLEOTIDE SEQUENCE [LARGE SCALE GENOMIC DNA]</scope>
    <source>
        <strain evidence="7">Houghton</strain>
    </source>
</reference>
<evidence type="ECO:0000256" key="2">
    <source>
        <dbReference type="ARBA" id="ARBA00022692"/>
    </source>
</evidence>
<dbReference type="GO" id="GO:0035348">
    <property type="term" value="P:acetyl-CoA transmembrane transport"/>
    <property type="evidence" value="ECO:0007669"/>
    <property type="project" value="InterPro"/>
</dbReference>
<keyword evidence="3 6" id="KW-1133">Transmembrane helix</keyword>
<dbReference type="GeneID" id="25478653"/>
<dbReference type="GO" id="GO:0016020">
    <property type="term" value="C:membrane"/>
    <property type="evidence" value="ECO:0007669"/>
    <property type="project" value="UniProtKB-SubCell"/>
</dbReference>
<gene>
    <name evidence="7" type="ORF">ENH_00085260</name>
</gene>
<dbReference type="EMBL" id="HG726005">
    <property type="protein sequence ID" value="CDJ70560.1"/>
    <property type="molecule type" value="Genomic_DNA"/>
</dbReference>
<evidence type="ECO:0000313" key="7">
    <source>
        <dbReference type="EMBL" id="CDJ70560.1"/>
    </source>
</evidence>
<dbReference type="Pfam" id="PF13000">
    <property type="entry name" value="Acatn"/>
    <property type="match status" value="1"/>
</dbReference>
<dbReference type="OrthoDB" id="329930at2759"/>
<keyword evidence="8" id="KW-1185">Reference proteome</keyword>
<dbReference type="Proteomes" id="UP000030754">
    <property type="component" value="Unassembled WGS sequence"/>
</dbReference>
<dbReference type="PANTHER" id="PTHR12778">
    <property type="entry name" value="SOLUTE CARRIER FAMILY 33 ACETYL-COA TRANSPORTER -RELATED"/>
    <property type="match status" value="1"/>
</dbReference>
<proteinExistence type="predicted"/>
<evidence type="ECO:0000256" key="6">
    <source>
        <dbReference type="SAM" id="Phobius"/>
    </source>
</evidence>
<feature type="region of interest" description="Disordered" evidence="5">
    <location>
        <begin position="150"/>
        <end position="173"/>
    </location>
</feature>
<keyword evidence="2 6" id="KW-0812">Transmembrane</keyword>
<dbReference type="VEuPathDB" id="ToxoDB:ENH_00085260"/>
<feature type="compositionally biased region" description="Low complexity" evidence="5">
    <location>
        <begin position="150"/>
        <end position="165"/>
    </location>
</feature>
<dbReference type="GO" id="GO:0008521">
    <property type="term" value="F:acetyl-CoA transmembrane transporter activity"/>
    <property type="evidence" value="ECO:0007669"/>
    <property type="project" value="InterPro"/>
</dbReference>
<evidence type="ECO:0000256" key="3">
    <source>
        <dbReference type="ARBA" id="ARBA00022989"/>
    </source>
</evidence>
<evidence type="ECO:0000256" key="4">
    <source>
        <dbReference type="ARBA" id="ARBA00023136"/>
    </source>
</evidence>
<dbReference type="InterPro" id="IPR004752">
    <property type="entry name" value="AmpG_permease/AT-1"/>
</dbReference>
<dbReference type="RefSeq" id="XP_013439026.1">
    <property type="nucleotide sequence ID" value="XM_013583572.1"/>
</dbReference>
<evidence type="ECO:0000256" key="1">
    <source>
        <dbReference type="ARBA" id="ARBA00004141"/>
    </source>
</evidence>
<dbReference type="InterPro" id="IPR024371">
    <property type="entry name" value="AcetylCoA_trans_1-like"/>
</dbReference>
<organism evidence="7 8">
    <name type="scientific">Eimeria necatrix</name>
    <dbReference type="NCBI Taxonomy" id="51315"/>
    <lineage>
        <taxon>Eukaryota</taxon>
        <taxon>Sar</taxon>
        <taxon>Alveolata</taxon>
        <taxon>Apicomplexa</taxon>
        <taxon>Conoidasida</taxon>
        <taxon>Coccidia</taxon>
        <taxon>Eucoccidiorida</taxon>
        <taxon>Eimeriorina</taxon>
        <taxon>Eimeriidae</taxon>
        <taxon>Eimeria</taxon>
    </lineage>
</organism>
<name>U6N7C5_9EIME</name>
<feature type="transmembrane region" description="Helical" evidence="6">
    <location>
        <begin position="68"/>
        <end position="87"/>
    </location>
</feature>
<accession>U6N7C5</accession>
<keyword evidence="4 6" id="KW-0472">Membrane</keyword>
<evidence type="ECO:0000313" key="8">
    <source>
        <dbReference type="Proteomes" id="UP000030754"/>
    </source>
</evidence>
<comment type="subcellular location">
    <subcellularLocation>
        <location evidence="1">Membrane</location>
        <topology evidence="1">Multi-pass membrane protein</topology>
    </subcellularLocation>
</comment>
<sequence length="173" mass="18064">MAFFARVSDPRIGGSYMTFLNTMANIGSQVSRWPRAVSLWLMDPLTRRDCTGVNVSAGEKCPVVLDGYFVQVGAGVVLGLCWVAIFWPRVKRLQQEPLSSWRVSLTGAAAAAAAAKTAAAAAATAKPAEEVELKSAAAAGKVLDVATASSISSSRSSSSSSSCFSAADNKKQE</sequence>
<reference evidence="7" key="1">
    <citation type="submission" date="2013-10" db="EMBL/GenBank/DDBJ databases">
        <title>Genomic analysis of the causative agents of coccidiosis in chickens.</title>
        <authorList>
            <person name="Reid A.J."/>
            <person name="Blake D."/>
            <person name="Billington K."/>
            <person name="Browne H."/>
            <person name="Dunn M."/>
            <person name="Hung S."/>
            <person name="Kawahara F."/>
            <person name="Miranda-Saavedra D."/>
            <person name="Mourier T."/>
            <person name="Nagra H."/>
            <person name="Otto T.D."/>
            <person name="Rawlings N."/>
            <person name="Sanchez A."/>
            <person name="Sanders M."/>
            <person name="Subramaniam C."/>
            <person name="Tay Y."/>
            <person name="Dear P."/>
            <person name="Doerig C."/>
            <person name="Gruber A."/>
            <person name="Parkinson J."/>
            <person name="Shirley M."/>
            <person name="Wan K.L."/>
            <person name="Berriman M."/>
            <person name="Tomley F."/>
            <person name="Pain A."/>
        </authorList>
    </citation>
    <scope>NUCLEOTIDE SEQUENCE [LARGE SCALE GENOMIC DNA]</scope>
    <source>
        <strain evidence="7">Houghton</strain>
    </source>
</reference>
<dbReference type="PANTHER" id="PTHR12778:SF9">
    <property type="entry name" value="ACETYL-COENZYME A TRANSPORTER 1"/>
    <property type="match status" value="1"/>
</dbReference>
<protein>
    <submittedName>
        <fullName evidence="7">Acetyl-CoA transporter, putative</fullName>
    </submittedName>
</protein>
<dbReference type="AlphaFoldDB" id="U6N7C5"/>